<evidence type="ECO:0000313" key="2">
    <source>
        <dbReference type="Proteomes" id="UP000517916"/>
    </source>
</evidence>
<organism evidence="1 2">
    <name type="scientific">Kutzneria viridogrisea</name>
    <dbReference type="NCBI Taxonomy" id="47990"/>
    <lineage>
        <taxon>Bacteria</taxon>
        <taxon>Bacillati</taxon>
        <taxon>Actinomycetota</taxon>
        <taxon>Actinomycetes</taxon>
        <taxon>Pseudonocardiales</taxon>
        <taxon>Pseudonocardiaceae</taxon>
        <taxon>Kutzneria</taxon>
    </lineage>
</organism>
<accession>A0ABR6BYZ2</accession>
<keyword evidence="2" id="KW-1185">Reference proteome</keyword>
<evidence type="ECO:0000313" key="1">
    <source>
        <dbReference type="EMBL" id="MBA8932138.1"/>
    </source>
</evidence>
<gene>
    <name evidence="1" type="ORF">BC739_009397</name>
</gene>
<comment type="caution">
    <text evidence="1">The sequence shown here is derived from an EMBL/GenBank/DDBJ whole genome shotgun (WGS) entry which is preliminary data.</text>
</comment>
<protein>
    <submittedName>
        <fullName evidence="1">Uncharacterized protein</fullName>
    </submittedName>
</protein>
<dbReference type="EMBL" id="JACJID010000011">
    <property type="protein sequence ID" value="MBA8932138.1"/>
    <property type="molecule type" value="Genomic_DNA"/>
</dbReference>
<name>A0ABR6BYZ2_9PSEU</name>
<reference evidence="1 2" key="1">
    <citation type="submission" date="2020-08" db="EMBL/GenBank/DDBJ databases">
        <title>Genomic Encyclopedia of Archaeal and Bacterial Type Strains, Phase II (KMG-II): from individual species to whole genera.</title>
        <authorList>
            <person name="Goeker M."/>
        </authorList>
    </citation>
    <scope>NUCLEOTIDE SEQUENCE [LARGE SCALE GENOMIC DNA]</scope>
    <source>
        <strain evidence="1 2">DSM 43850</strain>
    </source>
</reference>
<dbReference type="Proteomes" id="UP000517916">
    <property type="component" value="Unassembled WGS sequence"/>
</dbReference>
<dbReference type="RefSeq" id="WP_182840663.1">
    <property type="nucleotide sequence ID" value="NZ_BAAABQ010000083.1"/>
</dbReference>
<sequence length="59" mass="6614">MARGRDPEDIARMAWTWLDTAETAWRKSKDGSPEELQAIQTMSLAAMAAMTAQQMAQRT</sequence>
<proteinExistence type="predicted"/>